<sequence>MPRKRGIRKSFPENIPYPLHVYQLPSGVLLEISYSLDSLSTEFPGLAKRGKTSQHEGGGKPARGKRKIECRVEGRTVIYMDDIQLKLPLILLEGDKGKAALAAVPIRLGPTYVGSFCSGMPW</sequence>
<evidence type="ECO:0000313" key="3">
    <source>
        <dbReference type="Proteomes" id="UP001307889"/>
    </source>
</evidence>
<dbReference type="EMBL" id="AP028909">
    <property type="protein sequence ID" value="BES89690.1"/>
    <property type="molecule type" value="Genomic_DNA"/>
</dbReference>
<accession>A0ABN7ABQ6</accession>
<dbReference type="Proteomes" id="UP001307889">
    <property type="component" value="Chromosome 1"/>
</dbReference>
<proteinExistence type="predicted"/>
<reference evidence="2 3" key="1">
    <citation type="submission" date="2023-09" db="EMBL/GenBank/DDBJ databases">
        <title>Nesidiocoris tenuis whole genome shotgun sequence.</title>
        <authorList>
            <person name="Shibata T."/>
            <person name="Shimoda M."/>
            <person name="Kobayashi T."/>
            <person name="Uehara T."/>
        </authorList>
    </citation>
    <scope>NUCLEOTIDE SEQUENCE [LARGE SCALE GENOMIC DNA]</scope>
    <source>
        <strain evidence="2 3">Japan</strain>
    </source>
</reference>
<gene>
    <name evidence="2" type="ORF">NTJ_02498</name>
</gene>
<protein>
    <submittedName>
        <fullName evidence="2">Uncharacterized protein</fullName>
    </submittedName>
</protein>
<evidence type="ECO:0000313" key="2">
    <source>
        <dbReference type="EMBL" id="BES89690.1"/>
    </source>
</evidence>
<feature type="region of interest" description="Disordered" evidence="1">
    <location>
        <begin position="45"/>
        <end position="66"/>
    </location>
</feature>
<organism evidence="2 3">
    <name type="scientific">Nesidiocoris tenuis</name>
    <dbReference type="NCBI Taxonomy" id="355587"/>
    <lineage>
        <taxon>Eukaryota</taxon>
        <taxon>Metazoa</taxon>
        <taxon>Ecdysozoa</taxon>
        <taxon>Arthropoda</taxon>
        <taxon>Hexapoda</taxon>
        <taxon>Insecta</taxon>
        <taxon>Pterygota</taxon>
        <taxon>Neoptera</taxon>
        <taxon>Paraneoptera</taxon>
        <taxon>Hemiptera</taxon>
        <taxon>Heteroptera</taxon>
        <taxon>Panheteroptera</taxon>
        <taxon>Cimicomorpha</taxon>
        <taxon>Miridae</taxon>
        <taxon>Dicyphina</taxon>
        <taxon>Nesidiocoris</taxon>
    </lineage>
</organism>
<evidence type="ECO:0000256" key="1">
    <source>
        <dbReference type="SAM" id="MobiDB-lite"/>
    </source>
</evidence>
<name>A0ABN7ABQ6_9HEMI</name>
<keyword evidence="3" id="KW-1185">Reference proteome</keyword>